<feature type="compositionally biased region" description="Polar residues" evidence="1">
    <location>
        <begin position="31"/>
        <end position="46"/>
    </location>
</feature>
<feature type="compositionally biased region" description="Polar residues" evidence="1">
    <location>
        <begin position="166"/>
        <end position="177"/>
    </location>
</feature>
<feature type="compositionally biased region" description="Polar residues" evidence="1">
    <location>
        <begin position="312"/>
        <end position="323"/>
    </location>
</feature>
<name>A0A8J2N3B8_9PLEO</name>
<proteinExistence type="predicted"/>
<feature type="compositionally biased region" description="Polar residues" evidence="1">
    <location>
        <begin position="392"/>
        <end position="412"/>
    </location>
</feature>
<accession>A0A8J2N3B8</accession>
<dbReference type="RefSeq" id="XP_043173079.1">
    <property type="nucleotide sequence ID" value="XM_043317144.1"/>
</dbReference>
<keyword evidence="3" id="KW-1185">Reference proteome</keyword>
<gene>
    <name evidence="2" type="ORF">ALTATR162_LOCUS9510</name>
</gene>
<feature type="region of interest" description="Disordered" evidence="1">
    <location>
        <begin position="1"/>
        <end position="362"/>
    </location>
</feature>
<feature type="compositionally biased region" description="Polar residues" evidence="1">
    <location>
        <begin position="191"/>
        <end position="214"/>
    </location>
</feature>
<comment type="caution">
    <text evidence="2">The sequence shown here is derived from an EMBL/GenBank/DDBJ whole genome shotgun (WGS) entry which is preliminary data.</text>
</comment>
<dbReference type="EMBL" id="CAJRGZ010000025">
    <property type="protein sequence ID" value="CAG5180934.1"/>
    <property type="molecule type" value="Genomic_DNA"/>
</dbReference>
<evidence type="ECO:0008006" key="4">
    <source>
        <dbReference type="Google" id="ProtNLM"/>
    </source>
</evidence>
<feature type="region of interest" description="Disordered" evidence="1">
    <location>
        <begin position="383"/>
        <end position="417"/>
    </location>
</feature>
<feature type="compositionally biased region" description="Low complexity" evidence="1">
    <location>
        <begin position="145"/>
        <end position="159"/>
    </location>
</feature>
<sequence>MSQYNSMPSPGPYVPPTHGAPGQQGLQQPASYQPNSTSYGAQHQSQKGGGTFGQMMNQRLEQAVTTGKPMLNKLGKTISSKLGNKPAAGPPQHLQSYQSYQSHHGQQNQTQSYQQPQGQAFSPQSQPPQWGQPQHQPPPQAPNVYPSAQQSPYQQSNYPTPAPGHSGQNNYFPQQTNQAPSPQPHAPQSPLTANGHTSWQYGQNGGTTEQTQVQGCVGQGHVSPGQPQAPGLPQVQGQSQYAGQQMGVVGGSYTPPPHTSNISPEIPAQPAKPQWEQSGTGQLPLGGNGPQPPGGNGQQQSQHWNMTPPAGSHSQGQLQTLRHSVSPPPAQQMYGPPQVLSDKPVHTSQPPTPASQHSAPCSAPTEFIAELPGDLGQLSLVESKPQDAEPSVSGSQYQAFHPSLSQTGSPSPGFTIPRRSLSASTVPLADPWRFADPATEVPTREFYILADLLFDALDRKFEPRNTGLLEAPKIIGSWVKLTDDACRLFSYRSYSAFAKLWSLEGIPHMMVPCQRNLLPNWNFNQHSHAQDVKVILNVPTPMTTYATYMPALNRAGWYKFFFLEMMHAPEDIGDLLTALCADTYKPGVLNHPDLDKRDKTDVPALRARAAEVQTYAIGRVCEETKIAMVVDPDVPLAHTHPAAPTSGSAQTSSEDMAVRMHRIQAERQTNDMAAWTMLGLQPRGYPGGGYGSLV</sequence>
<feature type="compositionally biased region" description="Low complexity" evidence="1">
    <location>
        <begin position="92"/>
        <end position="134"/>
    </location>
</feature>
<feature type="compositionally biased region" description="Low complexity" evidence="1">
    <location>
        <begin position="234"/>
        <end position="247"/>
    </location>
</feature>
<feature type="compositionally biased region" description="Gly residues" evidence="1">
    <location>
        <begin position="284"/>
        <end position="297"/>
    </location>
</feature>
<dbReference type="GeneID" id="67021740"/>
<dbReference type="Proteomes" id="UP000676310">
    <property type="component" value="Unassembled WGS sequence"/>
</dbReference>
<feature type="compositionally biased region" description="Low complexity" evidence="1">
    <location>
        <begin position="19"/>
        <end position="30"/>
    </location>
</feature>
<dbReference type="OrthoDB" id="3941538at2759"/>
<feature type="compositionally biased region" description="Polar residues" evidence="1">
    <location>
        <begin position="346"/>
        <end position="359"/>
    </location>
</feature>
<evidence type="ECO:0000313" key="2">
    <source>
        <dbReference type="EMBL" id="CAG5180934.1"/>
    </source>
</evidence>
<protein>
    <recommendedName>
        <fullName evidence="4">PAT1 multi-domain protein</fullName>
    </recommendedName>
</protein>
<reference evidence="2" key="1">
    <citation type="submission" date="2021-05" db="EMBL/GenBank/DDBJ databases">
        <authorList>
            <person name="Stam R."/>
        </authorList>
    </citation>
    <scope>NUCLEOTIDE SEQUENCE</scope>
    <source>
        <strain evidence="2">CS162</strain>
    </source>
</reference>
<feature type="compositionally biased region" description="Polar residues" evidence="1">
    <location>
        <begin position="54"/>
        <end position="65"/>
    </location>
</feature>
<organism evidence="2 3">
    <name type="scientific">Alternaria atra</name>
    <dbReference type="NCBI Taxonomy" id="119953"/>
    <lineage>
        <taxon>Eukaryota</taxon>
        <taxon>Fungi</taxon>
        <taxon>Dikarya</taxon>
        <taxon>Ascomycota</taxon>
        <taxon>Pezizomycotina</taxon>
        <taxon>Dothideomycetes</taxon>
        <taxon>Pleosporomycetidae</taxon>
        <taxon>Pleosporales</taxon>
        <taxon>Pleosporineae</taxon>
        <taxon>Pleosporaceae</taxon>
        <taxon>Alternaria</taxon>
        <taxon>Alternaria sect. Ulocladioides</taxon>
    </lineage>
</organism>
<dbReference type="AlphaFoldDB" id="A0A8J2N3B8"/>
<evidence type="ECO:0000313" key="3">
    <source>
        <dbReference type="Proteomes" id="UP000676310"/>
    </source>
</evidence>
<evidence type="ECO:0000256" key="1">
    <source>
        <dbReference type="SAM" id="MobiDB-lite"/>
    </source>
</evidence>